<sequence>MRKSLSSNKTTEPFKLAEIDPEVYRQKTRKASWIIITVFVSLAMLYSSLLVMFFGEPGGDNVRYNITGVLAGVAVTAILVRTLFSKQAWMAESLYSWQLKRSLMSVTNVMHHVKAGVAEQNPDAMKLLRFYHLGLSQMHKIDGNTGETSELAYEVSAHKAKMEELGLPTDQPTLNPVWLETVKTFKAPKK</sequence>
<evidence type="ECO:0000313" key="3">
    <source>
        <dbReference type="Proteomes" id="UP001294570"/>
    </source>
</evidence>
<dbReference type="InterPro" id="IPR021438">
    <property type="entry name" value="DUF3087"/>
</dbReference>
<feature type="transmembrane region" description="Helical" evidence="1">
    <location>
        <begin position="33"/>
        <end position="54"/>
    </location>
</feature>
<dbReference type="EMBL" id="JAXIVU010000034">
    <property type="protein sequence ID" value="MDY7220469.1"/>
    <property type="molecule type" value="Genomic_DNA"/>
</dbReference>
<keyword evidence="1" id="KW-0812">Transmembrane</keyword>
<evidence type="ECO:0000313" key="2">
    <source>
        <dbReference type="EMBL" id="MDY7220469.1"/>
    </source>
</evidence>
<name>A0ABU5GUC0_9GAMM</name>
<dbReference type="Proteomes" id="UP001294570">
    <property type="component" value="Unassembled WGS sequence"/>
</dbReference>
<protein>
    <submittedName>
        <fullName evidence="2">DUF3087 family protein</fullName>
    </submittedName>
</protein>
<keyword evidence="1" id="KW-0472">Membrane</keyword>
<dbReference type="RefSeq" id="WP_321554548.1">
    <property type="nucleotide sequence ID" value="NZ_JAXIVU010000034.1"/>
</dbReference>
<dbReference type="Pfam" id="PF11286">
    <property type="entry name" value="DUF3087"/>
    <property type="match status" value="1"/>
</dbReference>
<organism evidence="2 3">
    <name type="scientific">Denitrificimonas halotolerans</name>
    <dbReference type="NCBI Taxonomy" id="3098930"/>
    <lineage>
        <taxon>Bacteria</taxon>
        <taxon>Pseudomonadati</taxon>
        <taxon>Pseudomonadota</taxon>
        <taxon>Gammaproteobacteria</taxon>
        <taxon>Pseudomonadales</taxon>
        <taxon>Pseudomonadaceae</taxon>
        <taxon>Denitrificimonas</taxon>
    </lineage>
</organism>
<evidence type="ECO:0000256" key="1">
    <source>
        <dbReference type="SAM" id="Phobius"/>
    </source>
</evidence>
<reference evidence="2 3" key="1">
    <citation type="submission" date="2023-12" db="EMBL/GenBank/DDBJ databases">
        <title>Denitrificimonas halotolerans sp. nov.,a novel species isolated from landfill leachate.</title>
        <authorList>
            <person name="Wang S."/>
        </authorList>
    </citation>
    <scope>NUCLEOTIDE SEQUENCE [LARGE SCALE GENOMIC DNA]</scope>
    <source>
        <strain evidence="2 3">JX-1</strain>
    </source>
</reference>
<proteinExistence type="predicted"/>
<feature type="transmembrane region" description="Helical" evidence="1">
    <location>
        <begin position="66"/>
        <end position="84"/>
    </location>
</feature>
<comment type="caution">
    <text evidence="2">The sequence shown here is derived from an EMBL/GenBank/DDBJ whole genome shotgun (WGS) entry which is preliminary data.</text>
</comment>
<accession>A0ABU5GUC0</accession>
<gene>
    <name evidence="2" type="ORF">TOI97_12965</name>
</gene>
<keyword evidence="3" id="KW-1185">Reference proteome</keyword>
<keyword evidence="1" id="KW-1133">Transmembrane helix</keyword>